<keyword evidence="2" id="KW-1185">Reference proteome</keyword>
<accession>A0A1M5SP85</accession>
<proteinExistence type="predicted"/>
<protein>
    <submittedName>
        <fullName evidence="1">Uncharacterized protein</fullName>
    </submittedName>
</protein>
<dbReference type="AlphaFoldDB" id="A0A1M5SP85"/>
<sequence length="105" mass="11395">MKLLGCIMTTKSVTTKRESAASVIGHINLEVKVTVKAQCGKSARWVCRGGGWKRAFSTAPAFDPTWEGLQVKFLRSTPPYIPANEGWLYLAGHKDTCPAKSSATP</sequence>
<name>A0A1M5SP85_9BACT</name>
<dbReference type="STRING" id="1121409.SAMN02745124_00468"/>
<organism evidence="1 2">
    <name type="scientific">Desulfofustis glycolicus DSM 9705</name>
    <dbReference type="NCBI Taxonomy" id="1121409"/>
    <lineage>
        <taxon>Bacteria</taxon>
        <taxon>Pseudomonadati</taxon>
        <taxon>Thermodesulfobacteriota</taxon>
        <taxon>Desulfobulbia</taxon>
        <taxon>Desulfobulbales</taxon>
        <taxon>Desulfocapsaceae</taxon>
        <taxon>Desulfofustis</taxon>
    </lineage>
</organism>
<evidence type="ECO:0000313" key="2">
    <source>
        <dbReference type="Proteomes" id="UP000184139"/>
    </source>
</evidence>
<gene>
    <name evidence="1" type="ORF">SAMN02745124_00468</name>
</gene>
<reference evidence="1 2" key="1">
    <citation type="submission" date="2016-11" db="EMBL/GenBank/DDBJ databases">
        <authorList>
            <person name="Jaros S."/>
            <person name="Januszkiewicz K."/>
            <person name="Wedrychowicz H."/>
        </authorList>
    </citation>
    <scope>NUCLEOTIDE SEQUENCE [LARGE SCALE GENOMIC DNA]</scope>
    <source>
        <strain evidence="1 2">DSM 9705</strain>
    </source>
</reference>
<evidence type="ECO:0000313" key="1">
    <source>
        <dbReference type="EMBL" id="SHH40359.1"/>
    </source>
</evidence>
<dbReference type="Proteomes" id="UP000184139">
    <property type="component" value="Unassembled WGS sequence"/>
</dbReference>
<dbReference type="EMBL" id="FQXS01000001">
    <property type="protein sequence ID" value="SHH40359.1"/>
    <property type="molecule type" value="Genomic_DNA"/>
</dbReference>